<dbReference type="PANTHER" id="PTHR46889">
    <property type="entry name" value="TRANSPOSASE INSF FOR INSERTION SEQUENCE IS3B-RELATED"/>
    <property type="match status" value="1"/>
</dbReference>
<dbReference type="NCBIfam" id="NF033516">
    <property type="entry name" value="transpos_IS3"/>
    <property type="match status" value="1"/>
</dbReference>
<proteinExistence type="predicted"/>
<dbReference type="InterPro" id="IPR048020">
    <property type="entry name" value="Transpos_IS3"/>
</dbReference>
<gene>
    <name evidence="2" type="ORF">SAMN02745724_05217</name>
</gene>
<protein>
    <submittedName>
        <fullName evidence="2">Putative transposase</fullName>
    </submittedName>
</protein>
<dbReference type="InterPro" id="IPR036397">
    <property type="entry name" value="RNaseH_sf"/>
</dbReference>
<evidence type="ECO:0000313" key="3">
    <source>
        <dbReference type="Proteomes" id="UP000198862"/>
    </source>
</evidence>
<evidence type="ECO:0000313" key="2">
    <source>
        <dbReference type="EMBL" id="SFD69486.1"/>
    </source>
</evidence>
<dbReference type="GO" id="GO:0015074">
    <property type="term" value="P:DNA integration"/>
    <property type="evidence" value="ECO:0007669"/>
    <property type="project" value="InterPro"/>
</dbReference>
<dbReference type="InterPro" id="IPR025948">
    <property type="entry name" value="HTH-like_dom"/>
</dbReference>
<dbReference type="PROSITE" id="PS50994">
    <property type="entry name" value="INTEGRASE"/>
    <property type="match status" value="1"/>
</dbReference>
<accession>A0A1I1UF60</accession>
<dbReference type="Pfam" id="PF13276">
    <property type="entry name" value="HTH_21"/>
    <property type="match status" value="1"/>
</dbReference>
<name>A0A1I1UF60_9GAMM</name>
<dbReference type="PANTHER" id="PTHR46889:SF4">
    <property type="entry name" value="TRANSPOSASE INSO FOR INSERTION SEQUENCE ELEMENT IS911B-RELATED"/>
    <property type="match status" value="1"/>
</dbReference>
<dbReference type="Pfam" id="PF00665">
    <property type="entry name" value="rve"/>
    <property type="match status" value="1"/>
</dbReference>
<dbReference type="SUPFAM" id="SSF53098">
    <property type="entry name" value="Ribonuclease H-like"/>
    <property type="match status" value="1"/>
</dbReference>
<dbReference type="EMBL" id="FOLO01000088">
    <property type="protein sequence ID" value="SFD69486.1"/>
    <property type="molecule type" value="Genomic_DNA"/>
</dbReference>
<dbReference type="GO" id="GO:0003676">
    <property type="term" value="F:nucleic acid binding"/>
    <property type="evidence" value="ECO:0007669"/>
    <property type="project" value="InterPro"/>
</dbReference>
<dbReference type="InterPro" id="IPR012337">
    <property type="entry name" value="RNaseH-like_sf"/>
</dbReference>
<feature type="domain" description="Integrase catalytic" evidence="1">
    <location>
        <begin position="104"/>
        <end position="267"/>
    </location>
</feature>
<sequence>MICDVFEVPRSSFYDFKQSKKVINKQEIELRAKVNELFKLSRSSAGSRSLVMMLGEDGFNIGRFKVRRIMKDMHLISKQPGSHAYKKATVERPDIPNLLDREFNVSQPNHVWCGDITYIWAGNCWVYLAVVLDLYSRRVVGWSLSNKPDADLVVSALDRAYQQRGKPTGLMFHSDQGSQYGSIKFRQRLWRYRINQSMSRRGNCWDNAPMERVFRSLKSEWVPSNGYHSIKEAEQDISSYLMKYYNWRRPHSYNNGFSPAKAEENLNLMSGIS</sequence>
<evidence type="ECO:0000259" key="1">
    <source>
        <dbReference type="PROSITE" id="PS50994"/>
    </source>
</evidence>
<reference evidence="2 3" key="1">
    <citation type="submission" date="2016-10" db="EMBL/GenBank/DDBJ databases">
        <authorList>
            <person name="de Groot N.N."/>
        </authorList>
    </citation>
    <scope>NUCLEOTIDE SEQUENCE [LARGE SCALE GENOMIC DNA]</scope>
    <source>
        <strain evidence="2 3">DSM 6059</strain>
    </source>
</reference>
<dbReference type="Gene3D" id="3.30.420.10">
    <property type="entry name" value="Ribonuclease H-like superfamily/Ribonuclease H"/>
    <property type="match status" value="1"/>
</dbReference>
<keyword evidence="3" id="KW-1185">Reference proteome</keyword>
<organism evidence="2 3">
    <name type="scientific">Pseudoalteromonas denitrificans DSM 6059</name>
    <dbReference type="NCBI Taxonomy" id="1123010"/>
    <lineage>
        <taxon>Bacteria</taxon>
        <taxon>Pseudomonadati</taxon>
        <taxon>Pseudomonadota</taxon>
        <taxon>Gammaproteobacteria</taxon>
        <taxon>Alteromonadales</taxon>
        <taxon>Pseudoalteromonadaceae</taxon>
        <taxon>Pseudoalteromonas</taxon>
    </lineage>
</organism>
<dbReference type="Proteomes" id="UP000198862">
    <property type="component" value="Unassembled WGS sequence"/>
</dbReference>
<dbReference type="AlphaFoldDB" id="A0A1I1UF60"/>
<dbReference type="InterPro" id="IPR050900">
    <property type="entry name" value="Transposase_IS3/IS150/IS904"/>
</dbReference>
<dbReference type="InterPro" id="IPR001584">
    <property type="entry name" value="Integrase_cat-core"/>
</dbReference>
<dbReference type="STRING" id="1123010.SAMN02745724_05217"/>